<dbReference type="AlphaFoldDB" id="A0AAW2LA60"/>
<evidence type="ECO:0000256" key="1">
    <source>
        <dbReference type="SAM" id="MobiDB-lite"/>
    </source>
</evidence>
<organism evidence="2">
    <name type="scientific">Sesamum radiatum</name>
    <name type="common">Black benniseed</name>
    <dbReference type="NCBI Taxonomy" id="300843"/>
    <lineage>
        <taxon>Eukaryota</taxon>
        <taxon>Viridiplantae</taxon>
        <taxon>Streptophyta</taxon>
        <taxon>Embryophyta</taxon>
        <taxon>Tracheophyta</taxon>
        <taxon>Spermatophyta</taxon>
        <taxon>Magnoliopsida</taxon>
        <taxon>eudicotyledons</taxon>
        <taxon>Gunneridae</taxon>
        <taxon>Pentapetalae</taxon>
        <taxon>asterids</taxon>
        <taxon>lamiids</taxon>
        <taxon>Lamiales</taxon>
        <taxon>Pedaliaceae</taxon>
        <taxon>Sesamum</taxon>
    </lineage>
</organism>
<protein>
    <submittedName>
        <fullName evidence="2">Uncharacterized protein</fullName>
    </submittedName>
</protein>
<gene>
    <name evidence="2" type="ORF">Sradi_5425600</name>
</gene>
<proteinExistence type="predicted"/>
<name>A0AAW2LA60_SESRA</name>
<dbReference type="EMBL" id="JACGWJ010000025">
    <property type="protein sequence ID" value="KAL0315474.1"/>
    <property type="molecule type" value="Genomic_DNA"/>
</dbReference>
<accession>A0AAW2LA60</accession>
<feature type="region of interest" description="Disordered" evidence="1">
    <location>
        <begin position="1"/>
        <end position="27"/>
    </location>
</feature>
<reference evidence="2" key="2">
    <citation type="journal article" date="2024" name="Plant">
        <title>Genomic evolution and insights into agronomic trait innovations of Sesamum species.</title>
        <authorList>
            <person name="Miao H."/>
            <person name="Wang L."/>
            <person name="Qu L."/>
            <person name="Liu H."/>
            <person name="Sun Y."/>
            <person name="Le M."/>
            <person name="Wang Q."/>
            <person name="Wei S."/>
            <person name="Zheng Y."/>
            <person name="Lin W."/>
            <person name="Duan Y."/>
            <person name="Cao H."/>
            <person name="Xiong S."/>
            <person name="Wang X."/>
            <person name="Wei L."/>
            <person name="Li C."/>
            <person name="Ma Q."/>
            <person name="Ju M."/>
            <person name="Zhao R."/>
            <person name="Li G."/>
            <person name="Mu C."/>
            <person name="Tian Q."/>
            <person name="Mei H."/>
            <person name="Zhang T."/>
            <person name="Gao T."/>
            <person name="Zhang H."/>
        </authorList>
    </citation>
    <scope>NUCLEOTIDE SEQUENCE</scope>
    <source>
        <strain evidence="2">G02</strain>
    </source>
</reference>
<reference evidence="2" key="1">
    <citation type="submission" date="2020-06" db="EMBL/GenBank/DDBJ databases">
        <authorList>
            <person name="Li T."/>
            <person name="Hu X."/>
            <person name="Zhang T."/>
            <person name="Song X."/>
            <person name="Zhang H."/>
            <person name="Dai N."/>
            <person name="Sheng W."/>
            <person name="Hou X."/>
            <person name="Wei L."/>
        </authorList>
    </citation>
    <scope>NUCLEOTIDE SEQUENCE</scope>
    <source>
        <strain evidence="2">G02</strain>
        <tissue evidence="2">Leaf</tissue>
    </source>
</reference>
<comment type="caution">
    <text evidence="2">The sequence shown here is derived from an EMBL/GenBank/DDBJ whole genome shotgun (WGS) entry which is preliminary data.</text>
</comment>
<evidence type="ECO:0000313" key="2">
    <source>
        <dbReference type="EMBL" id="KAL0315474.1"/>
    </source>
</evidence>
<sequence length="50" mass="5111">MSTGAPPPRRGRQGQGHGRGLPPAEPADLAAATPSLKVVSQPPRFLLTPA</sequence>